<dbReference type="EMBL" id="JBHTIF010000001">
    <property type="protein sequence ID" value="MFD0725246.1"/>
    <property type="molecule type" value="Genomic_DNA"/>
</dbReference>
<dbReference type="Proteomes" id="UP001597110">
    <property type="component" value="Unassembled WGS sequence"/>
</dbReference>
<comment type="caution">
    <text evidence="1">The sequence shown here is derived from an EMBL/GenBank/DDBJ whole genome shotgun (WGS) entry which is preliminary data.</text>
</comment>
<evidence type="ECO:0000313" key="1">
    <source>
        <dbReference type="EMBL" id="MFD0725246.1"/>
    </source>
</evidence>
<dbReference type="SUPFAM" id="SSF53474">
    <property type="entry name" value="alpha/beta-Hydrolases"/>
    <property type="match status" value="1"/>
</dbReference>
<evidence type="ECO:0008006" key="3">
    <source>
        <dbReference type="Google" id="ProtNLM"/>
    </source>
</evidence>
<evidence type="ECO:0000313" key="2">
    <source>
        <dbReference type="Proteomes" id="UP001597110"/>
    </source>
</evidence>
<proteinExistence type="predicted"/>
<accession>A0ABW2Y9X6</accession>
<dbReference type="Gene3D" id="3.40.50.1820">
    <property type="entry name" value="alpha/beta hydrolase"/>
    <property type="match status" value="1"/>
</dbReference>
<protein>
    <recommendedName>
        <fullName evidence="3">Alpha/beta hydrolase</fullName>
    </recommendedName>
</protein>
<keyword evidence="2" id="KW-1185">Reference proteome</keyword>
<gene>
    <name evidence="1" type="ORF">ACFQ0E_06475</name>
</gene>
<dbReference type="InterPro" id="IPR029058">
    <property type="entry name" value="AB_hydrolase_fold"/>
</dbReference>
<organism evidence="1 2">
    <name type="scientific">Lysobacter brunescens</name>
    <dbReference type="NCBI Taxonomy" id="262323"/>
    <lineage>
        <taxon>Bacteria</taxon>
        <taxon>Pseudomonadati</taxon>
        <taxon>Pseudomonadota</taxon>
        <taxon>Gammaproteobacteria</taxon>
        <taxon>Lysobacterales</taxon>
        <taxon>Lysobacteraceae</taxon>
        <taxon>Lysobacter</taxon>
    </lineage>
</organism>
<name>A0ABW2Y9X6_9GAMM</name>
<sequence length="346" mass="38052">MSQRMAVMRWPCSRGAMPCRNGRWHWRPARRGVPGRISARVPGDVPDTPQESSMRMILVHGINQQGKSDRIVHDEWLAALRANFARQGQDPLDRLSRIDTAFYGDTLERLSSVLLAGRTIAMGAEEASDDFDEFALTALKAMALRMGIAESDLASEAATVAVPQGAGIHKTWIKAIARVIERVSPLRGTLALRVLGQAHAYIRNPHVHEQVNDLVRPLFEDDEPCIVVSHSLGTVVSLALLREFSRNGRPREVPLLLTLGSPLGIDSVRKGFTKPRTRPAHVQRWMNFADPEDFVALHAALTADNFAPGIENHPDVENGYDDPHGVTGYLSDPRVAAAIVGSIPQD</sequence>
<reference evidence="2" key="1">
    <citation type="journal article" date="2019" name="Int. J. Syst. Evol. Microbiol.">
        <title>The Global Catalogue of Microorganisms (GCM) 10K type strain sequencing project: providing services to taxonomists for standard genome sequencing and annotation.</title>
        <authorList>
            <consortium name="The Broad Institute Genomics Platform"/>
            <consortium name="The Broad Institute Genome Sequencing Center for Infectious Disease"/>
            <person name="Wu L."/>
            <person name="Ma J."/>
        </authorList>
    </citation>
    <scope>NUCLEOTIDE SEQUENCE [LARGE SCALE GENOMIC DNA]</scope>
    <source>
        <strain evidence="2">CCUG 55585</strain>
    </source>
</reference>